<keyword evidence="1" id="KW-0349">Heme</keyword>
<gene>
    <name evidence="5" type="ORF">METZ01_LOCUS212443</name>
</gene>
<organism evidence="5">
    <name type="scientific">marine metagenome</name>
    <dbReference type="NCBI Taxonomy" id="408172"/>
    <lineage>
        <taxon>unclassified sequences</taxon>
        <taxon>metagenomes</taxon>
        <taxon>ecological metagenomes</taxon>
    </lineage>
</organism>
<dbReference type="SUPFAM" id="SSF46626">
    <property type="entry name" value="Cytochrome c"/>
    <property type="match status" value="1"/>
</dbReference>
<evidence type="ECO:0000256" key="1">
    <source>
        <dbReference type="ARBA" id="ARBA00022617"/>
    </source>
</evidence>
<dbReference type="InterPro" id="IPR009056">
    <property type="entry name" value="Cyt_c-like_dom"/>
</dbReference>
<evidence type="ECO:0000259" key="4">
    <source>
        <dbReference type="PROSITE" id="PS51007"/>
    </source>
</evidence>
<reference evidence="5" key="1">
    <citation type="submission" date="2018-05" db="EMBL/GenBank/DDBJ databases">
        <authorList>
            <person name="Lanie J.A."/>
            <person name="Ng W.-L."/>
            <person name="Kazmierczak K.M."/>
            <person name="Andrzejewski T.M."/>
            <person name="Davidsen T.M."/>
            <person name="Wayne K.J."/>
            <person name="Tettelin H."/>
            <person name="Glass J.I."/>
            <person name="Rusch D."/>
            <person name="Podicherti R."/>
            <person name="Tsui H.-C.T."/>
            <person name="Winkler M.E."/>
        </authorList>
    </citation>
    <scope>NUCLEOTIDE SEQUENCE</scope>
</reference>
<dbReference type="InterPro" id="IPR036909">
    <property type="entry name" value="Cyt_c-like_dom_sf"/>
</dbReference>
<dbReference type="PROSITE" id="PS51007">
    <property type="entry name" value="CYTC"/>
    <property type="match status" value="1"/>
</dbReference>
<keyword evidence="2" id="KW-0479">Metal-binding</keyword>
<sequence length="140" mass="15552">MCIIFLSYGFRLFRHLAVGVFVVLLMTGTARVEEGTSPESWETNPLNGNPDAIASGKAHWKNIGCYACHGRIAEGGVGPSLSDDIWVYKPTDRMVYNTISRGRSGTNMVGWSKDLTPEQIWELVAFIRSLYVGDPAKIIW</sequence>
<dbReference type="Gene3D" id="1.10.760.10">
    <property type="entry name" value="Cytochrome c-like domain"/>
    <property type="match status" value="1"/>
</dbReference>
<dbReference type="Pfam" id="PF13442">
    <property type="entry name" value="Cytochrome_CBB3"/>
    <property type="match status" value="1"/>
</dbReference>
<keyword evidence="3" id="KW-0408">Iron</keyword>
<proteinExistence type="predicted"/>
<feature type="domain" description="Cytochrome c" evidence="4">
    <location>
        <begin position="51"/>
        <end position="131"/>
    </location>
</feature>
<dbReference type="AlphaFoldDB" id="A0A382FAA1"/>
<dbReference type="GO" id="GO:0046872">
    <property type="term" value="F:metal ion binding"/>
    <property type="evidence" value="ECO:0007669"/>
    <property type="project" value="UniProtKB-KW"/>
</dbReference>
<accession>A0A382FAA1</accession>
<dbReference type="GO" id="GO:0009055">
    <property type="term" value="F:electron transfer activity"/>
    <property type="evidence" value="ECO:0007669"/>
    <property type="project" value="InterPro"/>
</dbReference>
<evidence type="ECO:0000256" key="2">
    <source>
        <dbReference type="ARBA" id="ARBA00022723"/>
    </source>
</evidence>
<name>A0A382FAA1_9ZZZZ</name>
<dbReference type="GO" id="GO:0020037">
    <property type="term" value="F:heme binding"/>
    <property type="evidence" value="ECO:0007669"/>
    <property type="project" value="InterPro"/>
</dbReference>
<evidence type="ECO:0000256" key="3">
    <source>
        <dbReference type="ARBA" id="ARBA00023004"/>
    </source>
</evidence>
<dbReference type="EMBL" id="UINC01048714">
    <property type="protein sequence ID" value="SVB59589.1"/>
    <property type="molecule type" value="Genomic_DNA"/>
</dbReference>
<evidence type="ECO:0000313" key="5">
    <source>
        <dbReference type="EMBL" id="SVB59589.1"/>
    </source>
</evidence>
<protein>
    <recommendedName>
        <fullName evidence="4">Cytochrome c domain-containing protein</fullName>
    </recommendedName>
</protein>